<keyword evidence="6" id="KW-1185">Reference proteome</keyword>
<organism evidence="5 6">
    <name type="scientific">Allonocardiopsis opalescens</name>
    <dbReference type="NCBI Taxonomy" id="1144618"/>
    <lineage>
        <taxon>Bacteria</taxon>
        <taxon>Bacillati</taxon>
        <taxon>Actinomycetota</taxon>
        <taxon>Actinomycetes</taxon>
        <taxon>Streptosporangiales</taxon>
        <taxon>Allonocardiopsis</taxon>
    </lineage>
</organism>
<feature type="domain" description="ABC transporter" evidence="4">
    <location>
        <begin position="21"/>
        <end position="275"/>
    </location>
</feature>
<dbReference type="InterPro" id="IPR003439">
    <property type="entry name" value="ABC_transporter-like_ATP-bd"/>
</dbReference>
<dbReference type="PROSITE" id="PS00211">
    <property type="entry name" value="ABC_TRANSPORTER_1"/>
    <property type="match status" value="2"/>
</dbReference>
<dbReference type="GO" id="GO:0016887">
    <property type="term" value="F:ATP hydrolysis activity"/>
    <property type="evidence" value="ECO:0007669"/>
    <property type="project" value="InterPro"/>
</dbReference>
<dbReference type="Pfam" id="PF00005">
    <property type="entry name" value="ABC_tran"/>
    <property type="match status" value="2"/>
</dbReference>
<gene>
    <name evidence="5" type="ORF">CLV72_103131</name>
</gene>
<reference evidence="5 6" key="1">
    <citation type="submission" date="2018-03" db="EMBL/GenBank/DDBJ databases">
        <title>Genomic Encyclopedia of Archaeal and Bacterial Type Strains, Phase II (KMG-II): from individual species to whole genera.</title>
        <authorList>
            <person name="Goeker M."/>
        </authorList>
    </citation>
    <scope>NUCLEOTIDE SEQUENCE [LARGE SCALE GENOMIC DNA]</scope>
    <source>
        <strain evidence="5 6">DSM 45601</strain>
    </source>
</reference>
<keyword evidence="2 5" id="KW-0067">ATP-binding</keyword>
<dbReference type="EMBL" id="PVZC01000003">
    <property type="protein sequence ID" value="PRX99530.1"/>
    <property type="molecule type" value="Genomic_DNA"/>
</dbReference>
<dbReference type="SMART" id="SM00382">
    <property type="entry name" value="AAA"/>
    <property type="match status" value="2"/>
</dbReference>
<feature type="region of interest" description="Disordered" evidence="3">
    <location>
        <begin position="72"/>
        <end position="94"/>
    </location>
</feature>
<dbReference type="InterPro" id="IPR017871">
    <property type="entry name" value="ABC_transporter-like_CS"/>
</dbReference>
<comment type="caution">
    <text evidence="5">The sequence shown here is derived from an EMBL/GenBank/DDBJ whole genome shotgun (WGS) entry which is preliminary data.</text>
</comment>
<dbReference type="InterPro" id="IPR027417">
    <property type="entry name" value="P-loop_NTPase"/>
</dbReference>
<dbReference type="Proteomes" id="UP000237846">
    <property type="component" value="Unassembled WGS sequence"/>
</dbReference>
<dbReference type="CDD" id="cd03221">
    <property type="entry name" value="ABCF_EF-3"/>
    <property type="match status" value="1"/>
</dbReference>
<feature type="domain" description="ABC transporter" evidence="4">
    <location>
        <begin position="332"/>
        <end position="568"/>
    </location>
</feature>
<dbReference type="FunFam" id="3.40.50.300:FF:000011">
    <property type="entry name" value="Putative ABC transporter ATP-binding component"/>
    <property type="match status" value="1"/>
</dbReference>
<dbReference type="GO" id="GO:0005524">
    <property type="term" value="F:ATP binding"/>
    <property type="evidence" value="ECO:0007669"/>
    <property type="project" value="UniProtKB-KW"/>
</dbReference>
<protein>
    <submittedName>
        <fullName evidence="5">Macrolide transport system ATP-binding/permease protein</fullName>
    </submittedName>
</protein>
<dbReference type="RefSeq" id="WP_211302811.1">
    <property type="nucleotide sequence ID" value="NZ_PVZC01000003.1"/>
</dbReference>
<dbReference type="PROSITE" id="PS50893">
    <property type="entry name" value="ABC_TRANSPORTER_2"/>
    <property type="match status" value="2"/>
</dbReference>
<evidence type="ECO:0000256" key="1">
    <source>
        <dbReference type="ARBA" id="ARBA00022741"/>
    </source>
</evidence>
<evidence type="ECO:0000259" key="4">
    <source>
        <dbReference type="PROSITE" id="PS50893"/>
    </source>
</evidence>
<dbReference type="SUPFAM" id="SSF52540">
    <property type="entry name" value="P-loop containing nucleoside triphosphate hydrolases"/>
    <property type="match status" value="2"/>
</dbReference>
<keyword evidence="1" id="KW-0547">Nucleotide-binding</keyword>
<accession>A0A2T0Q6S4</accession>
<name>A0A2T0Q6S4_9ACTN</name>
<dbReference type="PANTHER" id="PTHR42855:SF1">
    <property type="entry name" value="ABC TRANSPORTER DOMAIN-CONTAINING PROTEIN"/>
    <property type="match status" value="1"/>
</dbReference>
<evidence type="ECO:0000313" key="6">
    <source>
        <dbReference type="Proteomes" id="UP000237846"/>
    </source>
</evidence>
<evidence type="ECO:0000256" key="2">
    <source>
        <dbReference type="ARBA" id="ARBA00022840"/>
    </source>
</evidence>
<dbReference type="InterPro" id="IPR051309">
    <property type="entry name" value="ABCF_ATPase"/>
</dbReference>
<dbReference type="AlphaFoldDB" id="A0A2T0Q6S4"/>
<sequence length="568" mass="61721">MSSPFASPSSRPLPFSPTGAVIASELAKSYDGATVLDGVSFSAPPRHRVGLVGENGAGKSTLLRLLAGIEEPDSGTLARPPDTGLLHQEPPHPPDTTVGGVLEAALAELRAAERELARRAERLERAPGEPQAMADYAELLEWAEAHQLWEADHRADLVLDGLGLAGVARSRRIGELSGGERSRLALAALLVRQPRALLLDEPTNHLDDDAIAFLEGHLAALPGAVVLASHDRVFLDAVCTGLLDLDPSRDGPTWYGGAYTDYLRAKRTERRRWEERWAAEQEELAELRESVRTTARQVAPGRAMRDRAKMAYDYSGGRVQRQVSRRVRNARRRLEELTREQVRKPRPPLRFAGVLTGGSGGDDGPAVRLRGAEVPGRLVLDRLDVPSQGRLLVTGPNGAGKSTLLALLAGRLAPARGTVAHRRGIRVRLLEQDVRFDRPERTAGQVYAEALGERAPERPPLRELGLIAPRDLDRPVGLLSAGQRRRLALAVAVADAPQLLLLDEPTNHLSLALAEELEEALRTAPGAIVVASHDRWLRRDWTGAVLHLEAGRPAALRPPTAEEPRSRS</sequence>
<evidence type="ECO:0000313" key="5">
    <source>
        <dbReference type="EMBL" id="PRX99530.1"/>
    </source>
</evidence>
<evidence type="ECO:0000256" key="3">
    <source>
        <dbReference type="SAM" id="MobiDB-lite"/>
    </source>
</evidence>
<dbReference type="InterPro" id="IPR003593">
    <property type="entry name" value="AAA+_ATPase"/>
</dbReference>
<dbReference type="PANTHER" id="PTHR42855">
    <property type="entry name" value="ABC TRANSPORTER ATP-BINDING SUBUNIT"/>
    <property type="match status" value="1"/>
</dbReference>
<proteinExistence type="predicted"/>
<dbReference type="Gene3D" id="3.40.50.300">
    <property type="entry name" value="P-loop containing nucleotide triphosphate hydrolases"/>
    <property type="match status" value="2"/>
</dbReference>